<dbReference type="RefSeq" id="WP_262429181.1">
    <property type="nucleotide sequence ID" value="NZ_JACRTG010000016.1"/>
</dbReference>
<feature type="domain" description="Flavodoxin-like" evidence="1">
    <location>
        <begin position="4"/>
        <end position="140"/>
    </location>
</feature>
<protein>
    <recommendedName>
        <fullName evidence="1">Flavodoxin-like domain-containing protein</fullName>
    </recommendedName>
</protein>
<keyword evidence="3" id="KW-1185">Reference proteome</keyword>
<evidence type="ECO:0000259" key="1">
    <source>
        <dbReference type="PROSITE" id="PS50902"/>
    </source>
</evidence>
<dbReference type="Proteomes" id="UP000601171">
    <property type="component" value="Unassembled WGS sequence"/>
</dbReference>
<dbReference type="Gene3D" id="3.40.50.360">
    <property type="match status" value="1"/>
</dbReference>
<sequence>MNIRVIYHSSKSGNTEKLAKAIAEALGVKAEHIGKGSISFSRPVDLLFVGDGIYWAKPHRITRKFFKKLNPAPIRNAAVFATYGNQFKIGDDLKKLLQDKGINVVGDPFTCKGASVGTKNHGHPDETDLQNVMAFAQNIVALVK</sequence>
<organism evidence="2 3">
    <name type="scientific">Paratissierella segnis</name>
    <dbReference type="NCBI Taxonomy" id="2763679"/>
    <lineage>
        <taxon>Bacteria</taxon>
        <taxon>Bacillati</taxon>
        <taxon>Bacillota</taxon>
        <taxon>Tissierellia</taxon>
        <taxon>Tissierellales</taxon>
        <taxon>Tissierellaceae</taxon>
        <taxon>Paratissierella</taxon>
    </lineage>
</organism>
<reference evidence="2" key="1">
    <citation type="submission" date="2020-08" db="EMBL/GenBank/DDBJ databases">
        <title>Genome public.</title>
        <authorList>
            <person name="Liu C."/>
            <person name="Sun Q."/>
        </authorList>
    </citation>
    <scope>NUCLEOTIDE SEQUENCE</scope>
    <source>
        <strain evidence="2">BX21</strain>
    </source>
</reference>
<proteinExistence type="predicted"/>
<dbReference type="InterPro" id="IPR008254">
    <property type="entry name" value="Flavodoxin/NO_synth"/>
</dbReference>
<dbReference type="GO" id="GO:0016651">
    <property type="term" value="F:oxidoreductase activity, acting on NAD(P)H"/>
    <property type="evidence" value="ECO:0007669"/>
    <property type="project" value="UniProtKB-ARBA"/>
</dbReference>
<dbReference type="SUPFAM" id="SSF52218">
    <property type="entry name" value="Flavoproteins"/>
    <property type="match status" value="1"/>
</dbReference>
<name>A0A926ESJ3_9FIRM</name>
<evidence type="ECO:0000313" key="3">
    <source>
        <dbReference type="Proteomes" id="UP000601171"/>
    </source>
</evidence>
<dbReference type="PROSITE" id="PS50902">
    <property type="entry name" value="FLAVODOXIN_LIKE"/>
    <property type="match status" value="1"/>
</dbReference>
<dbReference type="AlphaFoldDB" id="A0A926ESJ3"/>
<dbReference type="InterPro" id="IPR029039">
    <property type="entry name" value="Flavoprotein-like_sf"/>
</dbReference>
<comment type="caution">
    <text evidence="2">The sequence shown here is derived from an EMBL/GenBank/DDBJ whole genome shotgun (WGS) entry which is preliminary data.</text>
</comment>
<dbReference type="GO" id="GO:0010181">
    <property type="term" value="F:FMN binding"/>
    <property type="evidence" value="ECO:0007669"/>
    <property type="project" value="InterPro"/>
</dbReference>
<gene>
    <name evidence="2" type="ORF">H8707_05735</name>
</gene>
<accession>A0A926ESJ3</accession>
<dbReference type="EMBL" id="JACRTG010000016">
    <property type="protein sequence ID" value="MBC8587735.1"/>
    <property type="molecule type" value="Genomic_DNA"/>
</dbReference>
<evidence type="ECO:0000313" key="2">
    <source>
        <dbReference type="EMBL" id="MBC8587735.1"/>
    </source>
</evidence>